<dbReference type="WBParaSite" id="TCNE_0000513701-mRNA-1">
    <property type="protein sequence ID" value="TCNE_0000513701-mRNA-1"/>
    <property type="gene ID" value="TCNE_0000513701"/>
</dbReference>
<proteinExistence type="predicted"/>
<dbReference type="EMBL" id="UYWY01011336">
    <property type="protein sequence ID" value="VDM34294.1"/>
    <property type="molecule type" value="Genomic_DNA"/>
</dbReference>
<dbReference type="Proteomes" id="UP000050794">
    <property type="component" value="Unassembled WGS sequence"/>
</dbReference>
<evidence type="ECO:0000313" key="2">
    <source>
        <dbReference type="Proteomes" id="UP000050794"/>
    </source>
</evidence>
<keyword evidence="2" id="KW-1185">Reference proteome</keyword>
<protein>
    <submittedName>
        <fullName evidence="3">Methyltransf_11 domain-containing protein</fullName>
    </submittedName>
</protein>
<dbReference type="InterPro" id="IPR004951">
    <property type="entry name" value="DUF268_CAE_spp"/>
</dbReference>
<organism evidence="2 3">
    <name type="scientific">Toxocara canis</name>
    <name type="common">Canine roundworm</name>
    <dbReference type="NCBI Taxonomy" id="6265"/>
    <lineage>
        <taxon>Eukaryota</taxon>
        <taxon>Metazoa</taxon>
        <taxon>Ecdysozoa</taxon>
        <taxon>Nematoda</taxon>
        <taxon>Chromadorea</taxon>
        <taxon>Rhabditida</taxon>
        <taxon>Spirurina</taxon>
        <taxon>Ascaridomorpha</taxon>
        <taxon>Ascaridoidea</taxon>
        <taxon>Toxocaridae</taxon>
        <taxon>Toxocara</taxon>
    </lineage>
</organism>
<sequence>MDFVVSFSSIEHSGLGRYGDPLDPIGDLREMQKIQCLLKRGGLLFIGLPVGVDAVVFNAHRIYGRLRLAMMFEEVPSVRPNCKASSLEEHKGFDPEAVQF</sequence>
<reference evidence="3" key="1">
    <citation type="submission" date="2016-06" db="UniProtKB">
        <authorList>
            <consortium name="WormBaseParasite"/>
        </authorList>
    </citation>
    <scope>IDENTIFICATION</scope>
</reference>
<accession>A0A183U9G7</accession>
<dbReference type="Pfam" id="PF03269">
    <property type="entry name" value="DUF268"/>
    <property type="match status" value="1"/>
</dbReference>
<gene>
    <name evidence="1" type="ORF">TCNE_LOCUS5137</name>
</gene>
<dbReference type="AlphaFoldDB" id="A0A183U9G7"/>
<evidence type="ECO:0000313" key="1">
    <source>
        <dbReference type="EMBL" id="VDM34294.1"/>
    </source>
</evidence>
<evidence type="ECO:0000313" key="3">
    <source>
        <dbReference type="WBParaSite" id="TCNE_0000513701-mRNA-1"/>
    </source>
</evidence>
<name>A0A183U9G7_TOXCA</name>
<reference evidence="1 2" key="2">
    <citation type="submission" date="2018-11" db="EMBL/GenBank/DDBJ databases">
        <authorList>
            <consortium name="Pathogen Informatics"/>
        </authorList>
    </citation>
    <scope>NUCLEOTIDE SEQUENCE [LARGE SCALE GENOMIC DNA]</scope>
</reference>